<keyword evidence="2" id="KW-0472">Membrane</keyword>
<feature type="chain" id="PRO_5009915237" evidence="3">
    <location>
        <begin position="26"/>
        <end position="494"/>
    </location>
</feature>
<feature type="compositionally biased region" description="Basic and acidic residues" evidence="1">
    <location>
        <begin position="115"/>
        <end position="125"/>
    </location>
</feature>
<evidence type="ECO:0000313" key="5">
    <source>
        <dbReference type="Proteomes" id="UP000184268"/>
    </source>
</evidence>
<evidence type="ECO:0000256" key="1">
    <source>
        <dbReference type="SAM" id="MobiDB-lite"/>
    </source>
</evidence>
<name>A0A1M5Y9J7_9GAMM</name>
<feature type="compositionally biased region" description="Low complexity" evidence="1">
    <location>
        <begin position="396"/>
        <end position="408"/>
    </location>
</feature>
<feature type="region of interest" description="Disordered" evidence="1">
    <location>
        <begin position="115"/>
        <end position="153"/>
    </location>
</feature>
<dbReference type="EMBL" id="FQXG01000007">
    <property type="protein sequence ID" value="SHI08652.1"/>
    <property type="molecule type" value="Genomic_DNA"/>
</dbReference>
<proteinExistence type="predicted"/>
<dbReference type="InterPro" id="IPR020012">
    <property type="entry name" value="LysM_FimV"/>
</dbReference>
<organism evidence="4 5">
    <name type="scientific">Ferrimonas marina</name>
    <dbReference type="NCBI Taxonomy" id="299255"/>
    <lineage>
        <taxon>Bacteria</taxon>
        <taxon>Pseudomonadati</taxon>
        <taxon>Pseudomonadota</taxon>
        <taxon>Gammaproteobacteria</taxon>
        <taxon>Alteromonadales</taxon>
        <taxon>Ferrimonadaceae</taxon>
        <taxon>Ferrimonas</taxon>
    </lineage>
</organism>
<keyword evidence="3" id="KW-0732">Signal</keyword>
<feature type="compositionally biased region" description="Acidic residues" evidence="1">
    <location>
        <begin position="315"/>
        <end position="326"/>
    </location>
</feature>
<feature type="transmembrane region" description="Helical" evidence="2">
    <location>
        <begin position="270"/>
        <end position="289"/>
    </location>
</feature>
<dbReference type="NCBIfam" id="TIGR03505">
    <property type="entry name" value="FimV_core"/>
    <property type="match status" value="1"/>
</dbReference>
<evidence type="ECO:0000313" key="4">
    <source>
        <dbReference type="EMBL" id="SHI08652.1"/>
    </source>
</evidence>
<dbReference type="Proteomes" id="UP000184268">
    <property type="component" value="Unassembled WGS sequence"/>
</dbReference>
<dbReference type="STRING" id="299255.SAMN02745129_3979"/>
<evidence type="ECO:0000256" key="3">
    <source>
        <dbReference type="SAM" id="SignalP"/>
    </source>
</evidence>
<feature type="region of interest" description="Disordered" evidence="1">
    <location>
        <begin position="361"/>
        <end position="383"/>
    </location>
</feature>
<dbReference type="InterPro" id="IPR038440">
    <property type="entry name" value="FimV_C_sf"/>
</dbReference>
<sequence>MNNTMTRALCAAVLGSAMMTLPVSAKTLKITGPDGQIMEVEDAPLATYGPTSRRDTLWRIANDVRPDTGVTVYQVMQALFNANPHAFSSSNFNSLERGKILTVPPREVIAAFPESEARAQARQHDQAWQPPVLDNQGQAKSAPAAAAAPSSAAVSQLEAEKAELQAQLAEQEREQAQISALRQELASTADEMAKMLEQNALLQQQLDELGNEMTVLRRALDEQQGLNRALEEELDRQRSLVVAPDAVVNEPVLEEPSSFWRDLLANPLSLTLWSLLPVGLALLLIFAWLRRRQDQEADAAQAELRDADPVVADEAPMEETLEDGTLEELVMADDSKAGIQLEAELKDDEILSLDQLLEEQRQEAQAASTEVEQAETQPAAVEPEPVAVEPAPMPQAVETPAAPAPADEPFIDIDKLLEESELSQDPADLDSENDTMVAMSEPALDEGGINAKLDLARAYIEIDDNDSAKALLKEVALEGTESQRKEADLLLSQL</sequence>
<feature type="region of interest" description="Disordered" evidence="1">
    <location>
        <begin position="300"/>
        <end position="327"/>
    </location>
</feature>
<keyword evidence="2" id="KW-1133">Transmembrane helix</keyword>
<dbReference type="InterPro" id="IPR020011">
    <property type="entry name" value="FimV_C"/>
</dbReference>
<reference evidence="4 5" key="1">
    <citation type="submission" date="2016-11" db="EMBL/GenBank/DDBJ databases">
        <authorList>
            <person name="Jaros S."/>
            <person name="Januszkiewicz K."/>
            <person name="Wedrychowicz H."/>
        </authorList>
    </citation>
    <scope>NUCLEOTIDE SEQUENCE [LARGE SCALE GENOMIC DNA]</scope>
    <source>
        <strain evidence="4 5">DSM 16917</strain>
    </source>
</reference>
<dbReference type="NCBIfam" id="TIGR03504">
    <property type="entry name" value="FimV_Cterm"/>
    <property type="match status" value="1"/>
</dbReference>
<accession>A0A1M5Y9J7</accession>
<feature type="compositionally biased region" description="Low complexity" evidence="1">
    <location>
        <begin position="139"/>
        <end position="153"/>
    </location>
</feature>
<keyword evidence="5" id="KW-1185">Reference proteome</keyword>
<feature type="compositionally biased region" description="Low complexity" evidence="1">
    <location>
        <begin position="363"/>
        <end position="383"/>
    </location>
</feature>
<dbReference type="Gene3D" id="1.20.58.2200">
    <property type="match status" value="1"/>
</dbReference>
<evidence type="ECO:0000256" key="2">
    <source>
        <dbReference type="SAM" id="Phobius"/>
    </source>
</evidence>
<feature type="compositionally biased region" description="Acidic residues" evidence="1">
    <location>
        <begin position="419"/>
        <end position="432"/>
    </location>
</feature>
<protein>
    <submittedName>
        <fullName evidence="4">Pilus assembly protein FimV</fullName>
    </submittedName>
</protein>
<feature type="region of interest" description="Disordered" evidence="1">
    <location>
        <begin position="396"/>
        <end position="432"/>
    </location>
</feature>
<feature type="signal peptide" evidence="3">
    <location>
        <begin position="1"/>
        <end position="25"/>
    </location>
</feature>
<keyword evidence="2" id="KW-0812">Transmembrane</keyword>
<gene>
    <name evidence="4" type="ORF">SAMN02745129_3979</name>
</gene>
<dbReference type="AlphaFoldDB" id="A0A1M5Y9J7"/>